<dbReference type="Gene3D" id="3.50.90.10">
    <property type="entry name" value="YerB-like"/>
    <property type="match status" value="1"/>
</dbReference>
<feature type="domain" description="DUF3048" evidence="1">
    <location>
        <begin position="54"/>
        <end position="177"/>
    </location>
</feature>
<dbReference type="InterPro" id="IPR021416">
    <property type="entry name" value="DUF3048_N"/>
</dbReference>
<evidence type="ECO:0000313" key="4">
    <source>
        <dbReference type="Proteomes" id="UP000199494"/>
    </source>
</evidence>
<feature type="domain" description="DUF3048" evidence="2">
    <location>
        <begin position="205"/>
        <end position="319"/>
    </location>
</feature>
<evidence type="ECO:0000259" key="2">
    <source>
        <dbReference type="Pfam" id="PF17479"/>
    </source>
</evidence>
<dbReference type="AlphaFoldDB" id="A0A222VRI5"/>
<evidence type="ECO:0000313" key="3">
    <source>
        <dbReference type="EMBL" id="SDD58328.1"/>
    </source>
</evidence>
<dbReference type="EMBL" id="FMZE01000010">
    <property type="protein sequence ID" value="SDD58328.1"/>
    <property type="molecule type" value="Genomic_DNA"/>
</dbReference>
<gene>
    <name evidence="3" type="ORF">SAMN05421630_11064</name>
</gene>
<reference evidence="3 4" key="1">
    <citation type="submission" date="2016-10" db="EMBL/GenBank/DDBJ databases">
        <authorList>
            <person name="de Groot N.N."/>
        </authorList>
    </citation>
    <scope>NUCLEOTIDE SEQUENCE [LARGE SCALE GENOMIC DNA]</scope>
    <source>
        <strain evidence="3 4">CGMCC 4.5506</strain>
    </source>
</reference>
<dbReference type="Pfam" id="PF11258">
    <property type="entry name" value="DUF3048"/>
    <property type="match status" value="1"/>
</dbReference>
<protein>
    <submittedName>
        <fullName evidence="3">Uncharacterized protein</fullName>
    </submittedName>
</protein>
<sequence>MPSKPVRQLLVAVAVFVVVAAGVAALLLTGRDRDAGPARPGNPPESTEPGAPAEPGERVVVVKIDNVAPARPQTGLTEADAVFVEPVEGGLTRLAAVYSTRLPPVVGPVRSARETDIDMLAQFGRPTLAFSGAAPEILALLQESPVDSATSEQIPGAYFREAARPLPHNLYVRPDQLPPGHGRSPARTFGTGPAPEGGRASGEHTVRFPAATYDFRWSAEQGRWLVALDGTPVESVGHGQVGAATVVVQQVPVRAGAHVEDVAGAVSPVAETVGTGAVTVLRDGQEFEGTWSRPAAEAPTTFTTAGGEPLRVAEGPVWILLVS</sequence>
<dbReference type="InterPro" id="IPR035328">
    <property type="entry name" value="DUF3048_C"/>
</dbReference>
<dbReference type="STRING" id="530584.SAMN05421630_11064"/>
<accession>A0A222VRI5</accession>
<dbReference type="OrthoDB" id="9779102at2"/>
<dbReference type="InterPro" id="IPR023158">
    <property type="entry name" value="YerB-like_sf"/>
</dbReference>
<dbReference type="RefSeq" id="WP_091808646.1">
    <property type="nucleotide sequence ID" value="NZ_CP016353.1"/>
</dbReference>
<dbReference type="Proteomes" id="UP000199494">
    <property type="component" value="Unassembled WGS sequence"/>
</dbReference>
<organism evidence="3 4">
    <name type="scientific">Prauserella marina</name>
    <dbReference type="NCBI Taxonomy" id="530584"/>
    <lineage>
        <taxon>Bacteria</taxon>
        <taxon>Bacillati</taxon>
        <taxon>Actinomycetota</taxon>
        <taxon>Actinomycetes</taxon>
        <taxon>Pseudonocardiales</taxon>
        <taxon>Pseudonocardiaceae</taxon>
        <taxon>Prauserella</taxon>
    </lineage>
</organism>
<dbReference type="SUPFAM" id="SSF159774">
    <property type="entry name" value="YerB-like"/>
    <property type="match status" value="1"/>
</dbReference>
<proteinExistence type="predicted"/>
<name>A0A222VRI5_9PSEU</name>
<dbReference type="Pfam" id="PF17479">
    <property type="entry name" value="DUF3048_C"/>
    <property type="match status" value="1"/>
</dbReference>
<evidence type="ECO:0000259" key="1">
    <source>
        <dbReference type="Pfam" id="PF11258"/>
    </source>
</evidence>
<keyword evidence="4" id="KW-1185">Reference proteome</keyword>
<dbReference type="KEGG" id="pmad:BAY61_17535"/>